<dbReference type="AlphaFoldDB" id="A0A830C4A0"/>
<sequence length="120" mass="13217">MVISISCDKAVWDSILSNKAVQDLQGSTASKEKLLMSYAEEQDIAILIMKWVAGFTKSTLSELVEKFALLVSDIFKSSSPKKAKDKPTSELADLLEEKIRSSLLLSVVILLIVVVTRNQS</sequence>
<proteinExistence type="predicted"/>
<evidence type="ECO:0000313" key="2">
    <source>
        <dbReference type="Proteomes" id="UP000653305"/>
    </source>
</evidence>
<dbReference type="PANTHER" id="PTHR33625">
    <property type="entry name" value="OS08G0179900 PROTEIN"/>
    <property type="match status" value="1"/>
</dbReference>
<comment type="caution">
    <text evidence="1">The sequence shown here is derived from an EMBL/GenBank/DDBJ whole genome shotgun (WGS) entry which is preliminary data.</text>
</comment>
<dbReference type="PANTHER" id="PTHR33625:SF2">
    <property type="entry name" value="POST-SET DOMAIN-CONTAINING PROTEIN"/>
    <property type="match status" value="1"/>
</dbReference>
<reference evidence="1" key="1">
    <citation type="submission" date="2020-07" db="EMBL/GenBank/DDBJ databases">
        <title>Ethylene signaling mediates host invasion by parasitic plants.</title>
        <authorList>
            <person name="Yoshida S."/>
        </authorList>
    </citation>
    <scope>NUCLEOTIDE SEQUENCE</scope>
    <source>
        <strain evidence="1">Okayama</strain>
    </source>
</reference>
<dbReference type="Proteomes" id="UP000653305">
    <property type="component" value="Unassembled WGS sequence"/>
</dbReference>
<gene>
    <name evidence="1" type="ORF">PHJA_001254400</name>
</gene>
<protein>
    <submittedName>
        <fullName evidence="1">Uncharacterized protein</fullName>
    </submittedName>
</protein>
<organism evidence="1 2">
    <name type="scientific">Phtheirospermum japonicum</name>
    <dbReference type="NCBI Taxonomy" id="374723"/>
    <lineage>
        <taxon>Eukaryota</taxon>
        <taxon>Viridiplantae</taxon>
        <taxon>Streptophyta</taxon>
        <taxon>Embryophyta</taxon>
        <taxon>Tracheophyta</taxon>
        <taxon>Spermatophyta</taxon>
        <taxon>Magnoliopsida</taxon>
        <taxon>eudicotyledons</taxon>
        <taxon>Gunneridae</taxon>
        <taxon>Pentapetalae</taxon>
        <taxon>asterids</taxon>
        <taxon>lamiids</taxon>
        <taxon>Lamiales</taxon>
        <taxon>Orobanchaceae</taxon>
        <taxon>Orobanchaceae incertae sedis</taxon>
        <taxon>Phtheirospermum</taxon>
    </lineage>
</organism>
<evidence type="ECO:0000313" key="1">
    <source>
        <dbReference type="EMBL" id="GFP91104.1"/>
    </source>
</evidence>
<dbReference type="OrthoDB" id="737041at2759"/>
<keyword evidence="2" id="KW-1185">Reference proteome</keyword>
<name>A0A830C4A0_9LAMI</name>
<accession>A0A830C4A0</accession>
<dbReference type="EMBL" id="BMAC01000235">
    <property type="protein sequence ID" value="GFP91104.1"/>
    <property type="molecule type" value="Genomic_DNA"/>
</dbReference>